<dbReference type="EMBL" id="MJLZ01000035">
    <property type="protein sequence ID" value="RLM21102.1"/>
    <property type="molecule type" value="Genomic_DNA"/>
</dbReference>
<dbReference type="Pfam" id="PF22818">
    <property type="entry name" value="ApeI-like"/>
    <property type="match status" value="1"/>
</dbReference>
<sequence>MKSAEDRHASRITHSQNFTPEHRAFQGHFPDRPLLPGVFHFREILRLLPPEVASLPYVIRQAKFVKMVTANTELNYLIEYFPTTAGNIDVVTRVEDLSQETVAKIHFIFSAGENMQIDTQKNIGMIGGNPHRFPMVLVDRIIQNDSKVITEKFVSLNDYEFRHANFTNLHEFVYPEWLVVESFFQSAGLFLNCAERDLSPYVISCKNVQFQRAIVAGEIIQHHVFLDVQKDSFIIVSGESKVSEETVVSYQQVWLGFQQRETQHR</sequence>
<dbReference type="OrthoDB" id="9772788at2"/>
<evidence type="ECO:0000313" key="4">
    <source>
        <dbReference type="Proteomes" id="UP000285648"/>
    </source>
</evidence>
<dbReference type="Proteomes" id="UP000285648">
    <property type="component" value="Unassembled WGS sequence"/>
</dbReference>
<feature type="domain" description="ApeI dehydratase-like" evidence="2">
    <location>
        <begin position="8"/>
        <end position="79"/>
    </location>
</feature>
<name>A0A421DLG9_9GAMM</name>
<dbReference type="AlphaFoldDB" id="A0A421DLG9"/>
<dbReference type="Gene3D" id="3.10.129.10">
    <property type="entry name" value="Hotdog Thioesterase"/>
    <property type="match status" value="2"/>
</dbReference>
<comment type="caution">
    <text evidence="3">The sequence shown here is derived from an EMBL/GenBank/DDBJ whole genome shotgun (WGS) entry which is preliminary data.</text>
</comment>
<dbReference type="InterPro" id="IPR013114">
    <property type="entry name" value="FabA_FabZ"/>
</dbReference>
<gene>
    <name evidence="3" type="ORF">BIY29_14130</name>
</gene>
<proteinExistence type="predicted"/>
<evidence type="ECO:0000256" key="1">
    <source>
        <dbReference type="ARBA" id="ARBA00023239"/>
    </source>
</evidence>
<evidence type="ECO:0000313" key="3">
    <source>
        <dbReference type="EMBL" id="RLM21102.1"/>
    </source>
</evidence>
<dbReference type="PANTHER" id="PTHR30272">
    <property type="entry name" value="3-HYDROXYACYL-[ACYL-CARRIER-PROTEIN] DEHYDRATASE"/>
    <property type="match status" value="1"/>
</dbReference>
<dbReference type="RefSeq" id="WP_121575818.1">
    <property type="nucleotide sequence ID" value="NZ_MJLZ01000035.1"/>
</dbReference>
<organism evidence="3 4">
    <name type="scientific">Brenneria alni</name>
    <dbReference type="NCBI Taxonomy" id="71656"/>
    <lineage>
        <taxon>Bacteria</taxon>
        <taxon>Pseudomonadati</taxon>
        <taxon>Pseudomonadota</taxon>
        <taxon>Gammaproteobacteria</taxon>
        <taxon>Enterobacterales</taxon>
        <taxon>Pectobacteriaceae</taxon>
        <taxon>Brenneria</taxon>
    </lineage>
</organism>
<keyword evidence="1" id="KW-0456">Lyase</keyword>
<protein>
    <recommendedName>
        <fullName evidence="2">ApeI dehydratase-like domain-containing protein</fullName>
    </recommendedName>
</protein>
<dbReference type="InterPro" id="IPR029069">
    <property type="entry name" value="HotDog_dom_sf"/>
</dbReference>
<dbReference type="InterPro" id="IPR054545">
    <property type="entry name" value="ApeI-like"/>
</dbReference>
<accession>A0A421DLG9</accession>
<evidence type="ECO:0000259" key="2">
    <source>
        <dbReference type="Pfam" id="PF22818"/>
    </source>
</evidence>
<keyword evidence="4" id="KW-1185">Reference proteome</keyword>
<dbReference type="PANTHER" id="PTHR30272:SF1">
    <property type="entry name" value="3-HYDROXYACYL-[ACYL-CARRIER-PROTEIN] DEHYDRATASE"/>
    <property type="match status" value="1"/>
</dbReference>
<reference evidence="3 4" key="1">
    <citation type="submission" date="2016-09" db="EMBL/GenBank/DDBJ databases">
        <authorList>
            <person name="Doonan J."/>
            <person name="Pachebat J.A."/>
            <person name="Golyshin P.N."/>
            <person name="Denman S."/>
            <person name="Mcdonald J.E."/>
        </authorList>
    </citation>
    <scope>NUCLEOTIDE SEQUENCE [LARGE SCALE GENOMIC DNA]</scope>
    <source>
        <strain evidence="3 4">NCPPB 3934</strain>
    </source>
</reference>
<dbReference type="SUPFAM" id="SSF54637">
    <property type="entry name" value="Thioesterase/thiol ester dehydrase-isomerase"/>
    <property type="match status" value="2"/>
</dbReference>
<dbReference type="GO" id="GO:0016829">
    <property type="term" value="F:lyase activity"/>
    <property type="evidence" value="ECO:0007669"/>
    <property type="project" value="UniProtKB-KW"/>
</dbReference>